<dbReference type="Proteomes" id="UP001570071">
    <property type="component" value="Unassembled WGS sequence"/>
</dbReference>
<evidence type="ECO:0000313" key="1">
    <source>
        <dbReference type="EMBL" id="MEZ8724039.1"/>
    </source>
</evidence>
<gene>
    <name evidence="1" type="ORF">AB6D66_23470</name>
</gene>
<name>A0ABV4N3Y7_9VIBR</name>
<protein>
    <submittedName>
        <fullName evidence="1">Uncharacterized protein</fullName>
    </submittedName>
</protein>
<keyword evidence="2" id="KW-1185">Reference proteome</keyword>
<dbReference type="EMBL" id="JBFSSG010000091">
    <property type="protein sequence ID" value="MEZ8724039.1"/>
    <property type="molecule type" value="Genomic_DNA"/>
</dbReference>
<dbReference type="RefSeq" id="WP_372126383.1">
    <property type="nucleotide sequence ID" value="NZ_JBFSSG010000091.1"/>
</dbReference>
<proteinExistence type="predicted"/>
<evidence type="ECO:0000313" key="2">
    <source>
        <dbReference type="Proteomes" id="UP001570071"/>
    </source>
</evidence>
<reference evidence="1 2" key="1">
    <citation type="journal article" date="2024" name="ISME J.">
        <title>Tailless and filamentous prophages are predominant in marine Vibrio.</title>
        <authorList>
            <person name="Steensen K."/>
            <person name="Seneca J."/>
            <person name="Bartlau N."/>
            <person name="Yu X.A."/>
            <person name="Hussain F.A."/>
            <person name="Polz M.F."/>
        </authorList>
    </citation>
    <scope>NUCLEOTIDE SEQUENCE [LARGE SCALE GENOMIC DNA]</scope>
    <source>
        <strain evidence="1 2">10N.239.312.F12</strain>
    </source>
</reference>
<comment type="caution">
    <text evidence="1">The sequence shown here is derived from an EMBL/GenBank/DDBJ whole genome shotgun (WGS) entry which is preliminary data.</text>
</comment>
<sequence>MAKLYFEPKHHDDIKHLLSPIKASDQQACLTFIIDKTHCLIIGGVDDALQVLTIDIEPEWALKTGQWMLYASSFKEYWSQQTALIEQKVPVMIHLNYHDNPKLPMMDSLTERQSRLYIQSEPAPPAHLEFLEFTRNASRQTLATDSACVMMEVADTYRPFDSFEITENQVVIDRDNTLLPFDLPQEMQPDCHLLLNKDSVDQLTHLCTTTDAPTIEIHTDDDRAMFSDGKRTFTSSLLSLKDYAQKKTDTYQQELKLIVDIYTFKNEIESYRKIALLKKANEALLYIDENKVMLAGLIPETGENCFISTKEIKIKHPAVYRINLSEVSKIKIKGITEAEAIKLCMLKNKEGDYKLGFYNARNNDHPYNSVYDVAPAPEKMDAVLKAKAELEKQINEDGKQGDMFGFDDI</sequence>
<organism evidence="1 2">
    <name type="scientific">Vibrio pomeroyi</name>
    <dbReference type="NCBI Taxonomy" id="198832"/>
    <lineage>
        <taxon>Bacteria</taxon>
        <taxon>Pseudomonadati</taxon>
        <taxon>Pseudomonadota</taxon>
        <taxon>Gammaproteobacteria</taxon>
        <taxon>Vibrionales</taxon>
        <taxon>Vibrionaceae</taxon>
        <taxon>Vibrio</taxon>
    </lineage>
</organism>
<accession>A0ABV4N3Y7</accession>